<dbReference type="InterPro" id="IPR040256">
    <property type="entry name" value="At4g02000-like"/>
</dbReference>
<sequence>MKSLKLAKMIGDEVGDFLEVDKSTILQVSGFFLRVRVLIDVSKPVTRGIMVDFKNIHREKWLNFKYENLPNICFHCGMFDHTLTKCMTYLQMCDNHAYPPPLPYKIPLKAPAKTNFKRNPFDLTNSIPYDELNLPHYNLDQSLTAAVNQFLSTEDIRAGSSVSTPLSCTLEGGSIGHGSNPPTPFEGQPHSHSVLNASAGYSEAPSRVLCDMPISTMSSVAITANEEGLHAAPYVDHISRLSEKAQGKVVAGAKRAAFTPHYHLFL</sequence>
<dbReference type="PANTHER" id="PTHR31286:SF167">
    <property type="entry name" value="OS09G0268800 PROTEIN"/>
    <property type="match status" value="1"/>
</dbReference>
<comment type="caution">
    <text evidence="2">The sequence shown here is derived from an EMBL/GenBank/DDBJ whole genome shotgun (WGS) entry which is preliminary data.</text>
</comment>
<evidence type="ECO:0000313" key="2">
    <source>
        <dbReference type="EMBL" id="KAF4395607.1"/>
    </source>
</evidence>
<organism evidence="2 3">
    <name type="scientific">Cannabis sativa</name>
    <name type="common">Hemp</name>
    <name type="synonym">Marijuana</name>
    <dbReference type="NCBI Taxonomy" id="3483"/>
    <lineage>
        <taxon>Eukaryota</taxon>
        <taxon>Viridiplantae</taxon>
        <taxon>Streptophyta</taxon>
        <taxon>Embryophyta</taxon>
        <taxon>Tracheophyta</taxon>
        <taxon>Spermatophyta</taxon>
        <taxon>Magnoliopsida</taxon>
        <taxon>eudicotyledons</taxon>
        <taxon>Gunneridae</taxon>
        <taxon>Pentapetalae</taxon>
        <taxon>rosids</taxon>
        <taxon>fabids</taxon>
        <taxon>Rosales</taxon>
        <taxon>Cannabaceae</taxon>
        <taxon>Cannabis</taxon>
    </lineage>
</organism>
<dbReference type="InterPro" id="IPR025836">
    <property type="entry name" value="Zn_knuckle_CX2CX4HX4C"/>
</dbReference>
<dbReference type="Pfam" id="PF14392">
    <property type="entry name" value="zf-CCHC_4"/>
    <property type="match status" value="1"/>
</dbReference>
<dbReference type="Proteomes" id="UP000525078">
    <property type="component" value="Unassembled WGS sequence"/>
</dbReference>
<feature type="domain" description="Zinc knuckle CX2CX4HX4C" evidence="1">
    <location>
        <begin position="40"/>
        <end position="86"/>
    </location>
</feature>
<reference evidence="2 3" key="1">
    <citation type="journal article" date="2020" name="bioRxiv">
        <title>Sequence and annotation of 42 cannabis genomes reveals extensive copy number variation in cannabinoid synthesis and pathogen resistance genes.</title>
        <authorList>
            <person name="Mckernan K.J."/>
            <person name="Helbert Y."/>
            <person name="Kane L.T."/>
            <person name="Ebling H."/>
            <person name="Zhang L."/>
            <person name="Liu B."/>
            <person name="Eaton Z."/>
            <person name="Mclaughlin S."/>
            <person name="Kingan S."/>
            <person name="Baybayan P."/>
            <person name="Concepcion G."/>
            <person name="Jordan M."/>
            <person name="Riva A."/>
            <person name="Barbazuk W."/>
            <person name="Harkins T."/>
        </authorList>
    </citation>
    <scope>NUCLEOTIDE SEQUENCE [LARGE SCALE GENOMIC DNA]</scope>
    <source>
        <strain evidence="3">cv. Jamaican Lion 4</strain>
        <tissue evidence="2">Leaf</tissue>
    </source>
</reference>
<accession>A0A7J6HK29</accession>
<name>A0A7J6HK29_CANSA</name>
<dbReference type="EMBL" id="JAATIP010000006">
    <property type="protein sequence ID" value="KAF4395607.1"/>
    <property type="molecule type" value="Genomic_DNA"/>
</dbReference>
<gene>
    <name evidence="2" type="ORF">F8388_008706</name>
</gene>
<evidence type="ECO:0000259" key="1">
    <source>
        <dbReference type="Pfam" id="PF14392"/>
    </source>
</evidence>
<dbReference type="PANTHER" id="PTHR31286">
    <property type="entry name" value="GLYCINE-RICH CELL WALL STRUCTURAL PROTEIN 1.8-LIKE"/>
    <property type="match status" value="1"/>
</dbReference>
<dbReference type="AlphaFoldDB" id="A0A7J6HK29"/>
<evidence type="ECO:0000313" key="3">
    <source>
        <dbReference type="Proteomes" id="UP000525078"/>
    </source>
</evidence>
<proteinExistence type="predicted"/>
<protein>
    <recommendedName>
        <fullName evidence="1">Zinc knuckle CX2CX4HX4C domain-containing protein</fullName>
    </recommendedName>
</protein>